<evidence type="ECO:0000256" key="10">
    <source>
        <dbReference type="ARBA" id="ARBA00038499"/>
    </source>
</evidence>
<gene>
    <name evidence="14" type="ORF">NE237_021240</name>
</gene>
<evidence type="ECO:0000256" key="7">
    <source>
        <dbReference type="ARBA" id="ARBA00022786"/>
    </source>
</evidence>
<dbReference type="GO" id="GO:0061630">
    <property type="term" value="F:ubiquitin protein ligase activity"/>
    <property type="evidence" value="ECO:0007669"/>
    <property type="project" value="UniProtKB-EC"/>
</dbReference>
<dbReference type="InterPro" id="IPR017907">
    <property type="entry name" value="Znf_RING_CS"/>
</dbReference>
<keyword evidence="5" id="KW-0479">Metal-binding</keyword>
<reference evidence="14" key="1">
    <citation type="journal article" date="2023" name="Plant J.">
        <title>The genome of the king protea, Protea cynaroides.</title>
        <authorList>
            <person name="Chang J."/>
            <person name="Duong T.A."/>
            <person name="Schoeman C."/>
            <person name="Ma X."/>
            <person name="Roodt D."/>
            <person name="Barker N."/>
            <person name="Li Z."/>
            <person name="Van de Peer Y."/>
            <person name="Mizrachi E."/>
        </authorList>
    </citation>
    <scope>NUCLEOTIDE SEQUENCE</scope>
    <source>
        <tissue evidence="14">Young leaves</tissue>
    </source>
</reference>
<dbReference type="InterPro" id="IPR013083">
    <property type="entry name" value="Znf_RING/FYVE/PHD"/>
</dbReference>
<sequence>MPSTDANSISDNDLPNSPCPTSLSYPSSFCKSHIHHLVHLQGGHKLKLEANLLASQEREQKSVGGAKSLPVDTVTVACPDHLVLADLPVAKSLGNVSVASLVKTVGRRSRRQLGDRVHFCVRCDFPIAIYGRLSPCEHAFCLDCARSDSSCYLCDERIQKIQTIKMMEGIFICAAPHCLKSFLKRSEFESHIHESHADLLQPNTEKEDVNESDAFNSVRPHSIDTHVKQSIPADSSTARSLQRPVFSPSSNSQPHDSDDKRGRHQPRELPLTKPVIHPKPPPFYARQQSHPSEVQPDNPPQPFEGPGPYGRFHHQQSFDSQTGPYYRRDADQFPDKQQGVMSETSFPEYPHMHSHQPPNFVVPVNANQGMPPHPPYSYPLPPEGTQPFHNPHYEVARSDLAPEGGPEQGSLLGFPPGPVGGGFPDSYPRPWSMGPTGVPFEPPAGGQGIPDGFANPADSQGRVAFFQGDYGRFPGVLPPPGGSKGLEPLHSGGALDHKEGKGVLAPQPLPPSLPLPPHLAQMKRGKFSNSGDTGREGQGYGWQNERRDGFGSSQD</sequence>
<dbReference type="GO" id="GO:0030155">
    <property type="term" value="P:regulation of cell adhesion"/>
    <property type="evidence" value="ECO:0007669"/>
    <property type="project" value="TreeGrafter"/>
</dbReference>
<evidence type="ECO:0000313" key="14">
    <source>
        <dbReference type="EMBL" id="KAJ4961330.1"/>
    </source>
</evidence>
<dbReference type="OrthoDB" id="547746at2759"/>
<dbReference type="PANTHER" id="PTHR13480">
    <property type="entry name" value="E3 UBIQUITIN-PROTEIN LIGASE HAKAI-RELATED"/>
    <property type="match status" value="1"/>
</dbReference>
<dbReference type="Gene3D" id="3.30.40.10">
    <property type="entry name" value="Zinc/RING finger domain, C3HC4 (zinc finger)"/>
    <property type="match status" value="1"/>
</dbReference>
<evidence type="ECO:0000256" key="8">
    <source>
        <dbReference type="ARBA" id="ARBA00022833"/>
    </source>
</evidence>
<dbReference type="PROSITE" id="PS00518">
    <property type="entry name" value="ZF_RING_1"/>
    <property type="match status" value="1"/>
</dbReference>
<name>A0A9Q0HAY2_9MAGN</name>
<accession>A0A9Q0HAY2</accession>
<keyword evidence="8" id="KW-0862">Zinc</keyword>
<evidence type="ECO:0000256" key="11">
    <source>
        <dbReference type="PROSITE-ProRule" id="PRU00042"/>
    </source>
</evidence>
<protein>
    <recommendedName>
        <fullName evidence="3">RING-type E3 ubiquitin transferase</fullName>
        <ecNumber evidence="3">2.3.2.27</ecNumber>
    </recommendedName>
</protein>
<evidence type="ECO:0000256" key="2">
    <source>
        <dbReference type="ARBA" id="ARBA00004123"/>
    </source>
</evidence>
<dbReference type="InterPro" id="IPR040383">
    <property type="entry name" value="HAKAI/CBLL2"/>
</dbReference>
<dbReference type="PROSITE" id="PS50157">
    <property type="entry name" value="ZINC_FINGER_C2H2_2"/>
    <property type="match status" value="1"/>
</dbReference>
<evidence type="ECO:0000313" key="15">
    <source>
        <dbReference type="Proteomes" id="UP001141806"/>
    </source>
</evidence>
<organism evidence="14 15">
    <name type="scientific">Protea cynaroides</name>
    <dbReference type="NCBI Taxonomy" id="273540"/>
    <lineage>
        <taxon>Eukaryota</taxon>
        <taxon>Viridiplantae</taxon>
        <taxon>Streptophyta</taxon>
        <taxon>Embryophyta</taxon>
        <taxon>Tracheophyta</taxon>
        <taxon>Spermatophyta</taxon>
        <taxon>Magnoliopsida</taxon>
        <taxon>Proteales</taxon>
        <taxon>Proteaceae</taxon>
        <taxon>Protea</taxon>
    </lineage>
</organism>
<dbReference type="EMBL" id="JAMYWD010000009">
    <property type="protein sequence ID" value="KAJ4961330.1"/>
    <property type="molecule type" value="Genomic_DNA"/>
</dbReference>
<dbReference type="PANTHER" id="PTHR13480:SF0">
    <property type="entry name" value="E3 UBIQUITIN-PROTEIN LIGASE HAKAI"/>
    <property type="match status" value="1"/>
</dbReference>
<feature type="domain" description="C2H2-type" evidence="13">
    <location>
        <begin position="171"/>
        <end position="197"/>
    </location>
</feature>
<evidence type="ECO:0000256" key="12">
    <source>
        <dbReference type="SAM" id="MobiDB-lite"/>
    </source>
</evidence>
<keyword evidence="6 11" id="KW-0863">Zinc-finger</keyword>
<evidence type="ECO:0000256" key="4">
    <source>
        <dbReference type="ARBA" id="ARBA00022679"/>
    </source>
</evidence>
<dbReference type="InterPro" id="IPR040380">
    <property type="entry name" value="HAKAI-like_RING-HC"/>
</dbReference>
<dbReference type="AlphaFoldDB" id="A0A9Q0HAY2"/>
<dbReference type="PROSITE" id="PS00028">
    <property type="entry name" value="ZINC_FINGER_C2H2_1"/>
    <property type="match status" value="1"/>
</dbReference>
<evidence type="ECO:0000256" key="9">
    <source>
        <dbReference type="ARBA" id="ARBA00023242"/>
    </source>
</evidence>
<dbReference type="EC" id="2.3.2.27" evidence="3"/>
<comment type="caution">
    <text evidence="14">The sequence shown here is derived from an EMBL/GenBank/DDBJ whole genome shotgun (WGS) entry which is preliminary data.</text>
</comment>
<feature type="region of interest" description="Disordered" evidence="12">
    <location>
        <begin position="478"/>
        <end position="555"/>
    </location>
</feature>
<dbReference type="CDD" id="cd16508">
    <property type="entry name" value="RING-HC_HAKAI-like"/>
    <property type="match status" value="1"/>
</dbReference>
<dbReference type="GO" id="GO:0016567">
    <property type="term" value="P:protein ubiquitination"/>
    <property type="evidence" value="ECO:0007669"/>
    <property type="project" value="InterPro"/>
</dbReference>
<keyword evidence="15" id="KW-1185">Reference proteome</keyword>
<comment type="similarity">
    <text evidence="10">Belongs to the Hakai family.</text>
</comment>
<evidence type="ECO:0000256" key="1">
    <source>
        <dbReference type="ARBA" id="ARBA00000900"/>
    </source>
</evidence>
<feature type="compositionally biased region" description="Pro residues" evidence="12">
    <location>
        <begin position="507"/>
        <end position="517"/>
    </location>
</feature>
<feature type="compositionally biased region" description="Basic and acidic residues" evidence="12">
    <location>
        <begin position="255"/>
        <end position="267"/>
    </location>
</feature>
<keyword evidence="4" id="KW-0808">Transferase</keyword>
<dbReference type="GO" id="GO:0008270">
    <property type="term" value="F:zinc ion binding"/>
    <property type="evidence" value="ECO:0007669"/>
    <property type="project" value="UniProtKB-KW"/>
</dbReference>
<proteinExistence type="inferred from homology"/>
<evidence type="ECO:0000256" key="5">
    <source>
        <dbReference type="ARBA" id="ARBA00022723"/>
    </source>
</evidence>
<feature type="region of interest" description="Disordered" evidence="12">
    <location>
        <begin position="196"/>
        <end position="331"/>
    </location>
</feature>
<dbReference type="Proteomes" id="UP001141806">
    <property type="component" value="Unassembled WGS sequence"/>
</dbReference>
<keyword evidence="7" id="KW-0833">Ubl conjugation pathway</keyword>
<dbReference type="GO" id="GO:0005634">
    <property type="term" value="C:nucleus"/>
    <property type="evidence" value="ECO:0007669"/>
    <property type="project" value="UniProtKB-SubCell"/>
</dbReference>
<dbReference type="FunFam" id="3.30.40.10:FF:000280">
    <property type="entry name" value="E3 ubiquitin-protein ligase Hakai"/>
    <property type="match status" value="1"/>
</dbReference>
<evidence type="ECO:0000259" key="13">
    <source>
        <dbReference type="PROSITE" id="PS50157"/>
    </source>
</evidence>
<evidence type="ECO:0000256" key="6">
    <source>
        <dbReference type="ARBA" id="ARBA00022771"/>
    </source>
</evidence>
<comment type="subcellular location">
    <subcellularLocation>
        <location evidence="2">Nucleus</location>
    </subcellularLocation>
</comment>
<evidence type="ECO:0000256" key="3">
    <source>
        <dbReference type="ARBA" id="ARBA00012483"/>
    </source>
</evidence>
<comment type="catalytic activity">
    <reaction evidence="1">
        <text>S-ubiquitinyl-[E2 ubiquitin-conjugating enzyme]-L-cysteine + [acceptor protein]-L-lysine = [E2 ubiquitin-conjugating enzyme]-L-cysteine + N(6)-ubiquitinyl-[acceptor protein]-L-lysine.</text>
        <dbReference type="EC" id="2.3.2.27"/>
    </reaction>
</comment>
<keyword evidence="9" id="KW-0539">Nucleus</keyword>
<dbReference type="InterPro" id="IPR013087">
    <property type="entry name" value="Znf_C2H2_type"/>
</dbReference>